<proteinExistence type="predicted"/>
<reference evidence="1 2" key="1">
    <citation type="journal article" date="2005" name="Proc. Natl. Acad. Sci. U.S.A.">
        <title>Whole genome sequence of Staphylococcus saprophyticus reveals the pathogenesis of uncomplicated urinary tract infection.</title>
        <authorList>
            <person name="Kuroda M."/>
            <person name="Yamashita A."/>
            <person name="Hirakawa H."/>
            <person name="Kumano M."/>
            <person name="Morikawa K."/>
            <person name="Higashide M."/>
            <person name="Maruyama A."/>
            <person name="Inose Y."/>
            <person name="Matoba K."/>
            <person name="Toh H."/>
            <person name="Kuhara S."/>
            <person name="Hattori M."/>
            <person name="Ohta T."/>
        </authorList>
    </citation>
    <scope>NUCLEOTIDE SEQUENCE [LARGE SCALE GENOMIC DNA]</scope>
    <source>
        <strain evidence="2">ATCC 15305 / DSM 20229 / NCIMB 8711 / NCTC 7292 / S-41</strain>
        <plasmid evidence="1 2">pSSP1</plasmid>
    </source>
</reference>
<dbReference type="KEGG" id="ssp:SSPP131"/>
<dbReference type="EMBL" id="AP008935">
    <property type="protein sequence ID" value="BAE19622.1"/>
    <property type="molecule type" value="Genomic_DNA"/>
</dbReference>
<dbReference type="Proteomes" id="UP000006371">
    <property type="component" value="Plasmid pSSP1"/>
</dbReference>
<evidence type="ECO:0000313" key="1">
    <source>
        <dbReference type="EMBL" id="BAE19622.1"/>
    </source>
</evidence>
<accession>Q49UF4</accession>
<geneLocation type="plasmid" evidence="1 2">
    <name>pSSP1</name>
</geneLocation>
<organism evidence="1 2">
    <name type="scientific">Staphylococcus saprophyticus subsp. saprophyticus (strain ATCC 15305 / DSM 20229 / NCIMB 8711 / NCTC 7292 / S-41)</name>
    <dbReference type="NCBI Taxonomy" id="342451"/>
    <lineage>
        <taxon>Bacteria</taxon>
        <taxon>Bacillati</taxon>
        <taxon>Bacillota</taxon>
        <taxon>Bacilli</taxon>
        <taxon>Bacillales</taxon>
        <taxon>Staphylococcaceae</taxon>
        <taxon>Staphylococcus</taxon>
    </lineage>
</organism>
<gene>
    <name evidence="1" type="ordered locus">SSPP131</name>
</gene>
<name>Q49UF4_STAS1</name>
<dbReference type="AlphaFoldDB" id="Q49UF4"/>
<sequence length="38" mass="4363">MNDKIMGDLLDELRIQNALKELETDLQASQILHNAKHC</sequence>
<dbReference type="HOGENOM" id="CLU_3333279_0_0_9"/>
<protein>
    <submittedName>
        <fullName evidence="1">Uncharacterized protein</fullName>
    </submittedName>
</protein>
<keyword evidence="2" id="KW-1185">Reference proteome</keyword>
<evidence type="ECO:0000313" key="2">
    <source>
        <dbReference type="Proteomes" id="UP000006371"/>
    </source>
</evidence>
<keyword evidence="1" id="KW-0614">Plasmid</keyword>